<evidence type="ECO:0000313" key="2">
    <source>
        <dbReference type="EMBL" id="MBR0798945.1"/>
    </source>
</evidence>
<dbReference type="Proteomes" id="UP001315278">
    <property type="component" value="Unassembled WGS sequence"/>
</dbReference>
<sequence length="191" mass="22228">MITKNKKTFEQVNANTAPAFLQQDHDEERRRDIGSEPRSLDHDEIVEFYMNHVNWAWALHEAARGDPAWLFAKMLKGSDAPPEARSVIDEWRRATTFRTNRKKLNLGMFTRAQYALGVAADEYHHLKFWKTDDEAISGALDAAIPFGGVTLATLKLFLNGRYRGFTLKDWKTRQRRIRKPKRSISKRKKKI</sequence>
<name>A0ABS5FQ58_9BRAD</name>
<protein>
    <submittedName>
        <fullName evidence="2">Uncharacterized protein</fullName>
    </submittedName>
</protein>
<feature type="region of interest" description="Disordered" evidence="1">
    <location>
        <begin position="13"/>
        <end position="36"/>
    </location>
</feature>
<organism evidence="2 3">
    <name type="scientific">Bradyrhizobium jicamae</name>
    <dbReference type="NCBI Taxonomy" id="280332"/>
    <lineage>
        <taxon>Bacteria</taxon>
        <taxon>Pseudomonadati</taxon>
        <taxon>Pseudomonadota</taxon>
        <taxon>Alphaproteobacteria</taxon>
        <taxon>Hyphomicrobiales</taxon>
        <taxon>Nitrobacteraceae</taxon>
        <taxon>Bradyrhizobium</taxon>
    </lineage>
</organism>
<gene>
    <name evidence="2" type="ORF">JQ615_26505</name>
</gene>
<feature type="compositionally biased region" description="Basic and acidic residues" evidence="1">
    <location>
        <begin position="23"/>
        <end position="36"/>
    </location>
</feature>
<dbReference type="EMBL" id="JAFCJH010000032">
    <property type="protein sequence ID" value="MBR0798945.1"/>
    <property type="molecule type" value="Genomic_DNA"/>
</dbReference>
<accession>A0ABS5FQ58</accession>
<reference evidence="3" key="1">
    <citation type="journal article" date="2021" name="ISME J.">
        <title>Evolutionary origin and ecological implication of a unique nif island in free-living Bradyrhizobium lineages.</title>
        <authorList>
            <person name="Tao J."/>
        </authorList>
    </citation>
    <scope>NUCLEOTIDE SEQUENCE [LARGE SCALE GENOMIC DNA]</scope>
    <source>
        <strain evidence="3">SZCCT0434</strain>
    </source>
</reference>
<proteinExistence type="predicted"/>
<evidence type="ECO:0000313" key="3">
    <source>
        <dbReference type="Proteomes" id="UP001315278"/>
    </source>
</evidence>
<comment type="caution">
    <text evidence="2">The sequence shown here is derived from an EMBL/GenBank/DDBJ whole genome shotgun (WGS) entry which is preliminary data.</text>
</comment>
<keyword evidence="3" id="KW-1185">Reference proteome</keyword>
<evidence type="ECO:0000256" key="1">
    <source>
        <dbReference type="SAM" id="MobiDB-lite"/>
    </source>
</evidence>
<dbReference type="RefSeq" id="WP_212493974.1">
    <property type="nucleotide sequence ID" value="NZ_JAFCJH010000032.1"/>
</dbReference>